<dbReference type="AlphaFoldDB" id="A0A4D4JGQ9"/>
<dbReference type="Pfam" id="PF08223">
    <property type="entry name" value="PaaX_C"/>
    <property type="match status" value="1"/>
</dbReference>
<dbReference type="PANTHER" id="PTHR30319">
    <property type="entry name" value="PHENYLACETIC ACID REGULATOR-RELATED TRANSCRIPTIONAL REPRESSOR"/>
    <property type="match status" value="1"/>
</dbReference>
<evidence type="ECO:0000313" key="5">
    <source>
        <dbReference type="Proteomes" id="UP000298860"/>
    </source>
</evidence>
<accession>A0A4D4JGQ9</accession>
<dbReference type="InterPro" id="IPR048846">
    <property type="entry name" value="PaaX-like_central"/>
</dbReference>
<dbReference type="Gene3D" id="1.20.58.1460">
    <property type="match status" value="1"/>
</dbReference>
<sequence length="315" mass="34845">MTVDLSVTEDEVNLQGRDAPALASGASARRPPRLLLTLLGDYWWRRTESLPSAGIVTLLAEFGVSDAAARAALSRLVRNGLLVTSKQGRRTFHRLSDRAAAILDDGARRIFSFGRSTPDWDGMWSVVAFSIPEHSRASRHLLREQLRWLGFAPLYDGVWVSPRDHTAEATERLAELGVDAATVFRATTVPGMPDGGLPQHAWDLDVLRAEYDSFIARTRALRERTLAGTVSPSEALVARTEVMNQWRSFPGLDPELPDELLPEGWPRAEARELFVSTYDALGPLAEHRVRQILARYTPELAPLATHHRSDATAVG</sequence>
<dbReference type="InterPro" id="IPR012906">
    <property type="entry name" value="PaaX-like_N"/>
</dbReference>
<dbReference type="GO" id="GO:0006351">
    <property type="term" value="P:DNA-templated transcription"/>
    <property type="evidence" value="ECO:0007669"/>
    <property type="project" value="InterPro"/>
</dbReference>
<dbReference type="InterPro" id="IPR013225">
    <property type="entry name" value="PaaX_C"/>
</dbReference>
<feature type="domain" description="Transcriptional repressor PaaX-like C-terminal" evidence="2">
    <location>
        <begin position="202"/>
        <end position="287"/>
    </location>
</feature>
<dbReference type="InterPro" id="IPR036390">
    <property type="entry name" value="WH_DNA-bd_sf"/>
</dbReference>
<name>A0A4D4JGQ9_9PSEU</name>
<proteinExistence type="predicted"/>
<dbReference type="InterPro" id="IPR011965">
    <property type="entry name" value="PaaX_trns_reg"/>
</dbReference>
<gene>
    <name evidence="4" type="primary">paaX_3</name>
    <name evidence="4" type="ORF">GTS_47160</name>
</gene>
<comment type="caution">
    <text evidence="4">The sequence shown here is derived from an EMBL/GenBank/DDBJ whole genome shotgun (WGS) entry which is preliminary data.</text>
</comment>
<evidence type="ECO:0000313" key="4">
    <source>
        <dbReference type="EMBL" id="GDY33083.1"/>
    </source>
</evidence>
<reference evidence="5" key="1">
    <citation type="submission" date="2019-04" db="EMBL/GenBank/DDBJ databases">
        <title>Draft genome sequence of Pseudonocardiaceae bacterium SL3-2-4.</title>
        <authorList>
            <person name="Ningsih F."/>
            <person name="Yokota A."/>
            <person name="Sakai Y."/>
            <person name="Nanatani K."/>
            <person name="Yabe S."/>
            <person name="Oetari A."/>
            <person name="Sjamsuridzal W."/>
        </authorList>
    </citation>
    <scope>NUCLEOTIDE SEQUENCE [LARGE SCALE GENOMIC DNA]</scope>
    <source>
        <strain evidence="5">SL3-2-4</strain>
    </source>
</reference>
<dbReference type="Pfam" id="PF20803">
    <property type="entry name" value="PaaX_M"/>
    <property type="match status" value="1"/>
</dbReference>
<dbReference type="Gene3D" id="3.30.70.2650">
    <property type="match status" value="1"/>
</dbReference>
<dbReference type="InterPro" id="IPR036388">
    <property type="entry name" value="WH-like_DNA-bd_sf"/>
</dbReference>
<evidence type="ECO:0000259" key="1">
    <source>
        <dbReference type="Pfam" id="PF07848"/>
    </source>
</evidence>
<dbReference type="Pfam" id="PF07848">
    <property type="entry name" value="PaaX"/>
    <property type="match status" value="1"/>
</dbReference>
<dbReference type="PIRSF" id="PIRSF020623">
    <property type="entry name" value="PaaX"/>
    <property type="match status" value="1"/>
</dbReference>
<dbReference type="RefSeq" id="WP_225978670.1">
    <property type="nucleotide sequence ID" value="NZ_BJFL01000033.1"/>
</dbReference>
<dbReference type="SUPFAM" id="SSF46785">
    <property type="entry name" value="Winged helix' DNA-binding domain"/>
    <property type="match status" value="1"/>
</dbReference>
<evidence type="ECO:0000259" key="2">
    <source>
        <dbReference type="Pfam" id="PF08223"/>
    </source>
</evidence>
<feature type="domain" description="Transcriptional repressor PaaX-like N-terminal" evidence="1">
    <location>
        <begin position="34"/>
        <end position="99"/>
    </location>
</feature>
<dbReference type="EMBL" id="BJFL01000033">
    <property type="protein sequence ID" value="GDY33083.1"/>
    <property type="molecule type" value="Genomic_DNA"/>
</dbReference>
<feature type="domain" description="Transcriptional repressor PaaX-like central Cas2-like" evidence="3">
    <location>
        <begin position="118"/>
        <end position="190"/>
    </location>
</feature>
<evidence type="ECO:0000259" key="3">
    <source>
        <dbReference type="Pfam" id="PF20803"/>
    </source>
</evidence>
<protein>
    <submittedName>
        <fullName evidence="4">PaaX family transcriptional regulator</fullName>
    </submittedName>
</protein>
<organism evidence="4 5">
    <name type="scientific">Gandjariella thermophila</name>
    <dbReference type="NCBI Taxonomy" id="1931992"/>
    <lineage>
        <taxon>Bacteria</taxon>
        <taxon>Bacillati</taxon>
        <taxon>Actinomycetota</taxon>
        <taxon>Actinomycetes</taxon>
        <taxon>Pseudonocardiales</taxon>
        <taxon>Pseudonocardiaceae</taxon>
        <taxon>Gandjariella</taxon>
    </lineage>
</organism>
<dbReference type="PANTHER" id="PTHR30319:SF1">
    <property type="entry name" value="TRANSCRIPTIONAL REPRESSOR PAAX"/>
    <property type="match status" value="1"/>
</dbReference>
<dbReference type="Gene3D" id="1.10.10.10">
    <property type="entry name" value="Winged helix-like DNA-binding domain superfamily/Winged helix DNA-binding domain"/>
    <property type="match status" value="1"/>
</dbReference>
<keyword evidence="5" id="KW-1185">Reference proteome</keyword>
<dbReference type="Proteomes" id="UP000298860">
    <property type="component" value="Unassembled WGS sequence"/>
</dbReference>